<dbReference type="Proteomes" id="UP000219439">
    <property type="component" value="Unassembled WGS sequence"/>
</dbReference>
<organism evidence="1 2">
    <name type="scientific">Cohaesibacter gelatinilyticus</name>
    <dbReference type="NCBI Taxonomy" id="372072"/>
    <lineage>
        <taxon>Bacteria</taxon>
        <taxon>Pseudomonadati</taxon>
        <taxon>Pseudomonadota</taxon>
        <taxon>Alphaproteobacteria</taxon>
        <taxon>Hyphomicrobiales</taxon>
        <taxon>Cohaesibacteraceae</taxon>
    </lineage>
</organism>
<proteinExistence type="predicted"/>
<dbReference type="EMBL" id="OBEL01000003">
    <property type="protein sequence ID" value="SNZ19954.1"/>
    <property type="molecule type" value="Genomic_DNA"/>
</dbReference>
<accession>A0A285PDY4</accession>
<gene>
    <name evidence="1" type="ORF">SAMN06265368_3050</name>
</gene>
<keyword evidence="2" id="KW-1185">Reference proteome</keyword>
<evidence type="ECO:0000313" key="1">
    <source>
        <dbReference type="EMBL" id="SNZ19954.1"/>
    </source>
</evidence>
<sequence length="51" mass="5723">MVPFIFDELYLSLYPSHGYSGLGRTSEGRSQAAVAYQLPAEARCSRRILFP</sequence>
<dbReference type="AlphaFoldDB" id="A0A285PDY4"/>
<name>A0A285PDY4_9HYPH</name>
<protein>
    <submittedName>
        <fullName evidence="1">Uncharacterized protein</fullName>
    </submittedName>
</protein>
<reference evidence="1 2" key="1">
    <citation type="submission" date="2017-09" db="EMBL/GenBank/DDBJ databases">
        <authorList>
            <person name="Ehlers B."/>
            <person name="Leendertz F.H."/>
        </authorList>
    </citation>
    <scope>NUCLEOTIDE SEQUENCE [LARGE SCALE GENOMIC DNA]</scope>
    <source>
        <strain evidence="1 2">DSM 18289</strain>
    </source>
</reference>
<evidence type="ECO:0000313" key="2">
    <source>
        <dbReference type="Proteomes" id="UP000219439"/>
    </source>
</evidence>